<comment type="similarity">
    <text evidence="2">Belongs to the bacterial solute-binding protein 2 family.</text>
</comment>
<comment type="subcellular location">
    <subcellularLocation>
        <location evidence="1">Cell envelope</location>
    </subcellularLocation>
</comment>
<evidence type="ECO:0000256" key="2">
    <source>
        <dbReference type="ARBA" id="ARBA00007639"/>
    </source>
</evidence>
<protein>
    <recommendedName>
        <fullName evidence="3">Periplasmic binding protein domain-containing protein</fullName>
    </recommendedName>
</protein>
<accession>A0A1Y5FBY5</accession>
<sequence length="338" mass="37784">MNKIIILLSLVIGMSCKKEVKIKEAKDLISDVKKKYKIVTIVKIDGIAWFSRMREGVHKFSNETGHDATLIGPVEAKAELQVAQIEQAIKDGVDAITIVPFDVESVEPVLKKARDLGIVVIAHEASNIRNVDYIIEAFDNIEYGAHLMDHLAKYMNYQGKYIAFVGSKKSKSHMEWQQGAEQRQREKYPDISRLGDYLENADEHSITFTKATKALKTNPEISGILGAPMPTASGAGLAIEQLGLKDRVSLVTTGVVSICAKFLESGSVDLISFWDPAKVGYVMNLMAVMALEKMELKNEMNLRVQGFTKIKMSKEKKNLFYGTGWTDVTKENMSEYHF</sequence>
<dbReference type="PROSITE" id="PS51257">
    <property type="entry name" value="PROKAR_LIPOPROTEIN"/>
    <property type="match status" value="1"/>
</dbReference>
<reference evidence="5" key="1">
    <citation type="journal article" date="2017" name="Proc. Natl. Acad. Sci. U.S.A.">
        <title>Simulation of Deepwater Horizon oil plume reveals substrate specialization within a complex community of hydrocarbon-degraders.</title>
        <authorList>
            <person name="Hu P."/>
            <person name="Dubinsky E.A."/>
            <person name="Probst A.J."/>
            <person name="Wang J."/>
            <person name="Sieber C.M.K."/>
            <person name="Tom L.M."/>
            <person name="Gardinali P."/>
            <person name="Banfield J.F."/>
            <person name="Atlas R.M."/>
            <person name="Andersen G.L."/>
        </authorList>
    </citation>
    <scope>NUCLEOTIDE SEQUENCE [LARGE SCALE GENOMIC DNA]</scope>
</reference>
<dbReference type="Pfam" id="PF13407">
    <property type="entry name" value="Peripla_BP_4"/>
    <property type="match status" value="1"/>
</dbReference>
<evidence type="ECO:0000256" key="1">
    <source>
        <dbReference type="ARBA" id="ARBA00004196"/>
    </source>
</evidence>
<evidence type="ECO:0000313" key="5">
    <source>
        <dbReference type="Proteomes" id="UP000196531"/>
    </source>
</evidence>
<dbReference type="EMBL" id="MAAO01000002">
    <property type="protein sequence ID" value="OUR99530.1"/>
    <property type="molecule type" value="Genomic_DNA"/>
</dbReference>
<gene>
    <name evidence="4" type="ORF">A9Q84_00490</name>
</gene>
<dbReference type="InterPro" id="IPR025997">
    <property type="entry name" value="SBP_2_dom"/>
</dbReference>
<comment type="caution">
    <text evidence="4">The sequence shown here is derived from an EMBL/GenBank/DDBJ whole genome shotgun (WGS) entry which is preliminary data.</text>
</comment>
<evidence type="ECO:0000313" key="4">
    <source>
        <dbReference type="EMBL" id="OUR99530.1"/>
    </source>
</evidence>
<dbReference type="SUPFAM" id="SSF53822">
    <property type="entry name" value="Periplasmic binding protein-like I"/>
    <property type="match status" value="1"/>
</dbReference>
<proteinExistence type="inferred from homology"/>
<dbReference type="GO" id="GO:0030246">
    <property type="term" value="F:carbohydrate binding"/>
    <property type="evidence" value="ECO:0007669"/>
    <property type="project" value="TreeGrafter"/>
</dbReference>
<name>A0A1Y5FBY5_9BACT</name>
<dbReference type="Proteomes" id="UP000196531">
    <property type="component" value="Unassembled WGS sequence"/>
</dbReference>
<dbReference type="GO" id="GO:0030288">
    <property type="term" value="C:outer membrane-bounded periplasmic space"/>
    <property type="evidence" value="ECO:0007669"/>
    <property type="project" value="TreeGrafter"/>
</dbReference>
<dbReference type="AlphaFoldDB" id="A0A1Y5FBY5"/>
<dbReference type="InterPro" id="IPR050555">
    <property type="entry name" value="Bact_Solute-Bind_Prot2"/>
</dbReference>
<dbReference type="InterPro" id="IPR028082">
    <property type="entry name" value="Peripla_BP_I"/>
</dbReference>
<evidence type="ECO:0000259" key="3">
    <source>
        <dbReference type="Pfam" id="PF13407"/>
    </source>
</evidence>
<organism evidence="4 5">
    <name type="scientific">Halobacteriovorax marinus</name>
    <dbReference type="NCBI Taxonomy" id="97084"/>
    <lineage>
        <taxon>Bacteria</taxon>
        <taxon>Pseudomonadati</taxon>
        <taxon>Bdellovibrionota</taxon>
        <taxon>Bacteriovoracia</taxon>
        <taxon>Bacteriovoracales</taxon>
        <taxon>Halobacteriovoraceae</taxon>
        <taxon>Halobacteriovorax</taxon>
    </lineage>
</organism>
<dbReference type="PANTHER" id="PTHR30036">
    <property type="entry name" value="D-XYLOSE-BINDING PERIPLASMIC PROTEIN"/>
    <property type="match status" value="1"/>
</dbReference>
<feature type="domain" description="Periplasmic binding protein" evidence="3">
    <location>
        <begin position="38"/>
        <end position="292"/>
    </location>
</feature>
<dbReference type="PANTHER" id="PTHR30036:SF7">
    <property type="entry name" value="ABC TRANSPORTER PERIPLASMIC-BINDING PROTEIN YPHF"/>
    <property type="match status" value="1"/>
</dbReference>
<dbReference type="Gene3D" id="3.40.50.2300">
    <property type="match status" value="2"/>
</dbReference>